<protein>
    <submittedName>
        <fullName evidence="1">Uncharacterized protein</fullName>
    </submittedName>
</protein>
<accession>A0AAV3NX51</accession>
<dbReference type="AlphaFoldDB" id="A0AAV3NX51"/>
<reference evidence="1 2" key="1">
    <citation type="submission" date="2024-01" db="EMBL/GenBank/DDBJ databases">
        <title>The complete chloroplast genome sequence of Lithospermum erythrorhizon: insights into the phylogenetic relationship among Boraginaceae species and the maternal lineages of purple gromwells.</title>
        <authorList>
            <person name="Okada T."/>
            <person name="Watanabe K."/>
        </authorList>
    </citation>
    <scope>NUCLEOTIDE SEQUENCE [LARGE SCALE GENOMIC DNA]</scope>
</reference>
<evidence type="ECO:0000313" key="2">
    <source>
        <dbReference type="Proteomes" id="UP001454036"/>
    </source>
</evidence>
<proteinExistence type="predicted"/>
<dbReference type="Proteomes" id="UP001454036">
    <property type="component" value="Unassembled WGS sequence"/>
</dbReference>
<sequence length="109" mass="12871">MCKWVPGARNINVYVIHPAWTKVRRQLLYENYRSYRDYWPQAELRELDEHETREYEKAKENDKKKHCYLEWKENCEDSSDVRNVANVEGVNNLGVDNVLGVEILGGDGI</sequence>
<keyword evidence="2" id="KW-1185">Reference proteome</keyword>
<evidence type="ECO:0000313" key="1">
    <source>
        <dbReference type="EMBL" id="GAA0143016.1"/>
    </source>
</evidence>
<name>A0AAV3NX51_LITER</name>
<organism evidence="1 2">
    <name type="scientific">Lithospermum erythrorhizon</name>
    <name type="common">Purple gromwell</name>
    <name type="synonym">Lithospermum officinale var. erythrorhizon</name>
    <dbReference type="NCBI Taxonomy" id="34254"/>
    <lineage>
        <taxon>Eukaryota</taxon>
        <taxon>Viridiplantae</taxon>
        <taxon>Streptophyta</taxon>
        <taxon>Embryophyta</taxon>
        <taxon>Tracheophyta</taxon>
        <taxon>Spermatophyta</taxon>
        <taxon>Magnoliopsida</taxon>
        <taxon>eudicotyledons</taxon>
        <taxon>Gunneridae</taxon>
        <taxon>Pentapetalae</taxon>
        <taxon>asterids</taxon>
        <taxon>lamiids</taxon>
        <taxon>Boraginales</taxon>
        <taxon>Boraginaceae</taxon>
        <taxon>Boraginoideae</taxon>
        <taxon>Lithospermeae</taxon>
        <taxon>Lithospermum</taxon>
    </lineage>
</organism>
<comment type="caution">
    <text evidence="1">The sequence shown here is derived from an EMBL/GenBank/DDBJ whole genome shotgun (WGS) entry which is preliminary data.</text>
</comment>
<dbReference type="EMBL" id="BAABME010000466">
    <property type="protein sequence ID" value="GAA0143016.1"/>
    <property type="molecule type" value="Genomic_DNA"/>
</dbReference>
<gene>
    <name evidence="1" type="ORF">LIER_03793</name>
</gene>